<sequence length="63" mass="7678">MSPLLTHHHLMRMKRLQQTTTYLEQASSCHWTTALIQQRQRTLTRWRANWQSRHTCTSRTKSR</sequence>
<reference evidence="1 2" key="1">
    <citation type="submission" date="2019-05" db="EMBL/GenBank/DDBJ databases">
        <title>Another draft genome of Portunus trituberculatus and its Hox gene families provides insights of decapod evolution.</title>
        <authorList>
            <person name="Jeong J.-H."/>
            <person name="Song I."/>
            <person name="Kim S."/>
            <person name="Choi T."/>
            <person name="Kim D."/>
            <person name="Ryu S."/>
            <person name="Kim W."/>
        </authorList>
    </citation>
    <scope>NUCLEOTIDE SEQUENCE [LARGE SCALE GENOMIC DNA]</scope>
    <source>
        <tissue evidence="1">Muscle</tissue>
    </source>
</reference>
<gene>
    <name evidence="1" type="ORF">E2C01_099536</name>
</gene>
<dbReference type="Proteomes" id="UP000324222">
    <property type="component" value="Unassembled WGS sequence"/>
</dbReference>
<evidence type="ECO:0000313" key="1">
    <source>
        <dbReference type="EMBL" id="MPD03879.1"/>
    </source>
</evidence>
<protein>
    <submittedName>
        <fullName evidence="1">Uncharacterized protein</fullName>
    </submittedName>
</protein>
<dbReference type="AlphaFoldDB" id="A0A5B7KFM3"/>
<proteinExistence type="predicted"/>
<name>A0A5B7KFM3_PORTR</name>
<comment type="caution">
    <text evidence="1">The sequence shown here is derived from an EMBL/GenBank/DDBJ whole genome shotgun (WGS) entry which is preliminary data.</text>
</comment>
<accession>A0A5B7KFM3</accession>
<dbReference type="EMBL" id="VSRR010138363">
    <property type="protein sequence ID" value="MPD03879.1"/>
    <property type="molecule type" value="Genomic_DNA"/>
</dbReference>
<organism evidence="1 2">
    <name type="scientific">Portunus trituberculatus</name>
    <name type="common">Swimming crab</name>
    <name type="synonym">Neptunus trituberculatus</name>
    <dbReference type="NCBI Taxonomy" id="210409"/>
    <lineage>
        <taxon>Eukaryota</taxon>
        <taxon>Metazoa</taxon>
        <taxon>Ecdysozoa</taxon>
        <taxon>Arthropoda</taxon>
        <taxon>Crustacea</taxon>
        <taxon>Multicrustacea</taxon>
        <taxon>Malacostraca</taxon>
        <taxon>Eumalacostraca</taxon>
        <taxon>Eucarida</taxon>
        <taxon>Decapoda</taxon>
        <taxon>Pleocyemata</taxon>
        <taxon>Brachyura</taxon>
        <taxon>Eubrachyura</taxon>
        <taxon>Portunoidea</taxon>
        <taxon>Portunidae</taxon>
        <taxon>Portuninae</taxon>
        <taxon>Portunus</taxon>
    </lineage>
</organism>
<evidence type="ECO:0000313" key="2">
    <source>
        <dbReference type="Proteomes" id="UP000324222"/>
    </source>
</evidence>
<keyword evidence="2" id="KW-1185">Reference proteome</keyword>